<feature type="region of interest" description="Disordered" evidence="1">
    <location>
        <begin position="709"/>
        <end position="809"/>
    </location>
</feature>
<comment type="caution">
    <text evidence="2">The sequence shown here is derived from an EMBL/GenBank/DDBJ whole genome shotgun (WGS) entry which is preliminary data.</text>
</comment>
<feature type="compositionally biased region" description="Polar residues" evidence="1">
    <location>
        <begin position="299"/>
        <end position="310"/>
    </location>
</feature>
<name>A0A0N1PC30_LEPSE</name>
<feature type="compositionally biased region" description="Polar residues" evidence="1">
    <location>
        <begin position="101"/>
        <end position="111"/>
    </location>
</feature>
<evidence type="ECO:0000313" key="3">
    <source>
        <dbReference type="Proteomes" id="UP000038009"/>
    </source>
</evidence>
<dbReference type="EMBL" id="LJSK01000418">
    <property type="protein sequence ID" value="KPI83193.1"/>
    <property type="molecule type" value="Genomic_DNA"/>
</dbReference>
<reference evidence="2 3" key="1">
    <citation type="journal article" date="2015" name="PLoS Pathog.">
        <title>Leptomonas seymouri: Adaptations to the Dixenous Life Cycle Analyzed by Genome Sequencing, Transcriptome Profiling and Co-infection with Leishmania donovani.</title>
        <authorList>
            <person name="Kraeva N."/>
            <person name="Butenko A."/>
            <person name="Hlavacova J."/>
            <person name="Kostygov A."/>
            <person name="Myskova J."/>
            <person name="Grybchuk D."/>
            <person name="Lestinova T."/>
            <person name="Votypka J."/>
            <person name="Volf P."/>
            <person name="Opperdoes F."/>
            <person name="Flegontov P."/>
            <person name="Lukes J."/>
            <person name="Yurchenko V."/>
        </authorList>
    </citation>
    <scope>NUCLEOTIDE SEQUENCE [LARGE SCALE GENOMIC DNA]</scope>
    <source>
        <strain evidence="2 3">ATCC 30220</strain>
    </source>
</reference>
<feature type="compositionally biased region" description="Polar residues" evidence="1">
    <location>
        <begin position="29"/>
        <end position="41"/>
    </location>
</feature>
<feature type="compositionally biased region" description="Polar residues" evidence="1">
    <location>
        <begin position="410"/>
        <end position="426"/>
    </location>
</feature>
<organism evidence="2 3">
    <name type="scientific">Leptomonas seymouri</name>
    <dbReference type="NCBI Taxonomy" id="5684"/>
    <lineage>
        <taxon>Eukaryota</taxon>
        <taxon>Discoba</taxon>
        <taxon>Euglenozoa</taxon>
        <taxon>Kinetoplastea</taxon>
        <taxon>Metakinetoplastina</taxon>
        <taxon>Trypanosomatida</taxon>
        <taxon>Trypanosomatidae</taxon>
        <taxon>Leishmaniinae</taxon>
        <taxon>Leptomonas</taxon>
    </lineage>
</organism>
<feature type="region of interest" description="Disordered" evidence="1">
    <location>
        <begin position="292"/>
        <end position="344"/>
    </location>
</feature>
<dbReference type="OMA" id="CHCCPCK"/>
<proteinExistence type="predicted"/>
<dbReference type="OrthoDB" id="266951at2759"/>
<dbReference type="Proteomes" id="UP000038009">
    <property type="component" value="Unassembled WGS sequence"/>
</dbReference>
<gene>
    <name evidence="2" type="ORF">ABL78_7781</name>
</gene>
<evidence type="ECO:0000313" key="2">
    <source>
        <dbReference type="EMBL" id="KPI83193.1"/>
    </source>
</evidence>
<feature type="compositionally biased region" description="Polar residues" evidence="1">
    <location>
        <begin position="775"/>
        <end position="801"/>
    </location>
</feature>
<keyword evidence="3" id="KW-1185">Reference proteome</keyword>
<feature type="compositionally biased region" description="Polar residues" evidence="1">
    <location>
        <begin position="827"/>
        <end position="837"/>
    </location>
</feature>
<feature type="region of interest" description="Disordered" evidence="1">
    <location>
        <begin position="827"/>
        <end position="861"/>
    </location>
</feature>
<dbReference type="VEuPathDB" id="TriTrypDB:Lsey_0418_0010"/>
<protein>
    <submittedName>
        <fullName evidence="2">Uncharacterized protein</fullName>
    </submittedName>
</protein>
<evidence type="ECO:0000256" key="1">
    <source>
        <dbReference type="SAM" id="MobiDB-lite"/>
    </source>
</evidence>
<feature type="region of interest" description="Disordered" evidence="1">
    <location>
        <begin position="238"/>
        <end position="272"/>
    </location>
</feature>
<feature type="region of interest" description="Disordered" evidence="1">
    <location>
        <begin position="377"/>
        <end position="451"/>
    </location>
</feature>
<feature type="compositionally biased region" description="Polar residues" evidence="1">
    <location>
        <begin position="741"/>
        <end position="763"/>
    </location>
</feature>
<feature type="compositionally biased region" description="Basic and acidic residues" evidence="1">
    <location>
        <begin position="398"/>
        <end position="409"/>
    </location>
</feature>
<sequence length="993" mass="104217">MSASADVLPLSVVMELPSTAPDGPAAITSPHTPQSTPPNSANRLLLRPLPQRRRSNLQQTSRKLIGQHISSPPTPSSAPAKHYEEEEAERSDTSESGGRSPAQSRAKTATSVEECGSTVPANIEAACTAIVATTTVAATPPAMATCYPAEQIDGSARTEPPSIPTFHCPPICSAVAGKLSSGATQPNLRRISPSQPMPRFTPCFDASSTFLSYASNLSSSALANSSVSSSFAGISPLSRQGNPLEPTAEPKLSSPSTALADTGRGAGLNGRPAPPLLRSSFFSHTLSDDANLSSASSYAGRTSMNGSVNGSPRLRVGPTPPRIPNNTIRVASGGATPPSSNRSGARVSLLRIGVPSSTVSPKVATGPLDVSHQVKENGNGSTMRAVGGLVPTSPQGVRRLEPSARRTTFDRSGSTASLSEGLSPTLKTGAGKDGGEGGLGGHCGTGESAPAVAGRVEPTLTKEMRNFVLGQYRTLQREVLALPTVAEKSRDPSQADVSAAGFVHVRRCSCPLHSKSAKRAAERLQEEERLRILQQKHHDMEIIRNGGRERVGANMKSSAMLAGSLSKMRSRHRLSTQSNNAGHISSSLDRTIDAAFASEDSPFGSSVEVDGVALYGTGSFGCSSLKVLAQQPGASEAAKRQGEVDAAPAETTEAAAKAGETEAWCSSKFFMEARTAPFSVASQGPDRRGSRSVNKNRMKGEAIVVAVVPDSDEDEESEGEVRWDTPLQRTKGDTEGGRPGFSSTSWRMATPSQPKSLTASVSATCPAKRAGERLPTQNGSHTPQCHSPSSPSAPLLMNNSRGSIDGGSSSDDDACFSFNKLRSQRLRSTASPCSSQLVDPKDLSATQPLTPPKPSDHSPDRVKRRFRSLLSLSNEPLPDVSVDEGGEGGDNACCFCCPCKKPENFFMLCRASKQNGSFVVAHEPASVCPYREKDSLSHGAAASTGLPPPIHKEDADAGSECRVVFEDLEAVGGDDEPLLSMQSFRRTSIQRIR</sequence>
<dbReference type="AlphaFoldDB" id="A0A0N1PC30"/>
<accession>A0A0N1PC30</accession>
<feature type="region of interest" description="Disordered" evidence="1">
    <location>
        <begin position="18"/>
        <end position="115"/>
    </location>
</feature>